<feature type="transmembrane region" description="Helical" evidence="6">
    <location>
        <begin position="278"/>
        <end position="299"/>
    </location>
</feature>
<name>A0ABD1GKU5_SALDI</name>
<reference evidence="8 9" key="1">
    <citation type="submission" date="2024-06" db="EMBL/GenBank/DDBJ databases">
        <title>A chromosome level genome sequence of Diviner's sage (Salvia divinorum).</title>
        <authorList>
            <person name="Ford S.A."/>
            <person name="Ro D.-K."/>
            <person name="Ness R.W."/>
            <person name="Phillips M.A."/>
        </authorList>
    </citation>
    <scope>NUCLEOTIDE SEQUENCE [LARGE SCALE GENOMIC DNA]</scope>
    <source>
        <strain evidence="8">SAF-2024a</strain>
        <tissue evidence="8">Leaf</tissue>
    </source>
</reference>
<feature type="transmembrane region" description="Helical" evidence="6">
    <location>
        <begin position="41"/>
        <end position="62"/>
    </location>
</feature>
<dbReference type="PANTHER" id="PTHR31218">
    <property type="entry name" value="WAT1-RELATED PROTEIN"/>
    <property type="match status" value="1"/>
</dbReference>
<dbReference type="GO" id="GO:0016020">
    <property type="term" value="C:membrane"/>
    <property type="evidence" value="ECO:0007669"/>
    <property type="project" value="UniProtKB-SubCell"/>
</dbReference>
<evidence type="ECO:0000256" key="1">
    <source>
        <dbReference type="ARBA" id="ARBA00004141"/>
    </source>
</evidence>
<feature type="transmembrane region" description="Helical" evidence="6">
    <location>
        <begin position="144"/>
        <end position="162"/>
    </location>
</feature>
<dbReference type="AlphaFoldDB" id="A0ABD1GKU5"/>
<accession>A0ABD1GKU5</accession>
<feature type="transmembrane region" description="Helical" evidence="6">
    <location>
        <begin position="246"/>
        <end position="271"/>
    </location>
</feature>
<evidence type="ECO:0000259" key="7">
    <source>
        <dbReference type="Pfam" id="PF00892"/>
    </source>
</evidence>
<keyword evidence="5 6" id="KW-0472">Membrane</keyword>
<comment type="similarity">
    <text evidence="2 6">Belongs to the drug/metabolite transporter (DMT) superfamily. Plant drug/metabolite exporter (P-DME) (TC 2.A.7.4) family.</text>
</comment>
<feature type="transmembrane region" description="Helical" evidence="6">
    <location>
        <begin position="305"/>
        <end position="323"/>
    </location>
</feature>
<feature type="transmembrane region" description="Helical" evidence="6">
    <location>
        <begin position="182"/>
        <end position="202"/>
    </location>
</feature>
<feature type="transmembrane region" description="Helical" evidence="6">
    <location>
        <begin position="74"/>
        <end position="94"/>
    </location>
</feature>
<dbReference type="SUPFAM" id="SSF103481">
    <property type="entry name" value="Multidrug resistance efflux transporter EmrE"/>
    <property type="match status" value="2"/>
</dbReference>
<dbReference type="InterPro" id="IPR030184">
    <property type="entry name" value="WAT1-related"/>
</dbReference>
<evidence type="ECO:0000256" key="2">
    <source>
        <dbReference type="ARBA" id="ARBA00007635"/>
    </source>
</evidence>
<sequence>MAGLLASLETKKPYLAMIFIQVISAGMSLLSKAAITTGMDPYVFVVYRQAFATLALAPFAFFLERGDKSPPLTFALLCKIVLVSTGIAVSLNLFHFALNYVSATFASALVNTCPAMMFILALCFRIERLSIKQGHGMAKLAGSALGFAGALVCTFVQGPAIYPECRKDFLRSYKQSYTKGDWIKGSLIILGSNGAWCMWFIMQGPLIKLYPAKLRLTALQCLCSCALSSVWAAAMQRKRESWSLGWNINLVSVFYCGAISTAICYWLIVWVVEKKGPVFGAAFSPLALIITAVFSAVLLQETLHWGSVGGAVLLVIGLYGILLGKSKETEIALTNQNEGAEETNLEAHT</sequence>
<evidence type="ECO:0000313" key="8">
    <source>
        <dbReference type="EMBL" id="KAL1543693.1"/>
    </source>
</evidence>
<evidence type="ECO:0000313" key="9">
    <source>
        <dbReference type="Proteomes" id="UP001567538"/>
    </source>
</evidence>
<dbReference type="Pfam" id="PF00892">
    <property type="entry name" value="EamA"/>
    <property type="match status" value="2"/>
</dbReference>
<keyword evidence="9" id="KW-1185">Reference proteome</keyword>
<keyword evidence="3 6" id="KW-0812">Transmembrane</keyword>
<comment type="subcellular location">
    <subcellularLocation>
        <location evidence="1 6">Membrane</location>
        <topology evidence="1 6">Multi-pass membrane protein</topology>
    </subcellularLocation>
</comment>
<feature type="domain" description="EamA" evidence="7">
    <location>
        <begin position="14"/>
        <end position="138"/>
    </location>
</feature>
<gene>
    <name evidence="8" type="ORF">AAHA92_20635</name>
</gene>
<dbReference type="Proteomes" id="UP001567538">
    <property type="component" value="Unassembled WGS sequence"/>
</dbReference>
<feature type="transmembrane region" description="Helical" evidence="6">
    <location>
        <begin position="100"/>
        <end position="124"/>
    </location>
</feature>
<dbReference type="InterPro" id="IPR000620">
    <property type="entry name" value="EamA_dom"/>
</dbReference>
<evidence type="ECO:0000256" key="4">
    <source>
        <dbReference type="ARBA" id="ARBA00022989"/>
    </source>
</evidence>
<comment type="caution">
    <text evidence="8">The sequence shown here is derived from an EMBL/GenBank/DDBJ whole genome shotgun (WGS) entry which is preliminary data.</text>
</comment>
<dbReference type="EMBL" id="JBEAFC010000008">
    <property type="protein sequence ID" value="KAL1543693.1"/>
    <property type="molecule type" value="Genomic_DNA"/>
</dbReference>
<protein>
    <recommendedName>
        <fullName evidence="6">WAT1-related protein</fullName>
    </recommendedName>
</protein>
<dbReference type="InterPro" id="IPR037185">
    <property type="entry name" value="EmrE-like"/>
</dbReference>
<evidence type="ECO:0000256" key="6">
    <source>
        <dbReference type="RuleBase" id="RU363077"/>
    </source>
</evidence>
<feature type="domain" description="EamA" evidence="7">
    <location>
        <begin position="184"/>
        <end position="322"/>
    </location>
</feature>
<feature type="transmembrane region" description="Helical" evidence="6">
    <location>
        <begin position="14"/>
        <end position="35"/>
    </location>
</feature>
<feature type="transmembrane region" description="Helical" evidence="6">
    <location>
        <begin position="214"/>
        <end position="234"/>
    </location>
</feature>
<evidence type="ECO:0000256" key="5">
    <source>
        <dbReference type="ARBA" id="ARBA00023136"/>
    </source>
</evidence>
<keyword evidence="4 6" id="KW-1133">Transmembrane helix</keyword>
<proteinExistence type="inferred from homology"/>
<organism evidence="8 9">
    <name type="scientific">Salvia divinorum</name>
    <name type="common">Maria pastora</name>
    <name type="synonym">Diviner's sage</name>
    <dbReference type="NCBI Taxonomy" id="28513"/>
    <lineage>
        <taxon>Eukaryota</taxon>
        <taxon>Viridiplantae</taxon>
        <taxon>Streptophyta</taxon>
        <taxon>Embryophyta</taxon>
        <taxon>Tracheophyta</taxon>
        <taxon>Spermatophyta</taxon>
        <taxon>Magnoliopsida</taxon>
        <taxon>eudicotyledons</taxon>
        <taxon>Gunneridae</taxon>
        <taxon>Pentapetalae</taxon>
        <taxon>asterids</taxon>
        <taxon>lamiids</taxon>
        <taxon>Lamiales</taxon>
        <taxon>Lamiaceae</taxon>
        <taxon>Nepetoideae</taxon>
        <taxon>Mentheae</taxon>
        <taxon>Salviinae</taxon>
        <taxon>Salvia</taxon>
        <taxon>Salvia subgen. Calosphace</taxon>
    </lineage>
</organism>
<evidence type="ECO:0000256" key="3">
    <source>
        <dbReference type="ARBA" id="ARBA00022692"/>
    </source>
</evidence>